<dbReference type="AlphaFoldDB" id="A0A6C0C8R8"/>
<accession>A0A6C0C8R8</accession>
<protein>
    <submittedName>
        <fullName evidence="1">Uncharacterized protein</fullName>
    </submittedName>
</protein>
<dbReference type="EMBL" id="MN739358">
    <property type="protein sequence ID" value="QHT00757.1"/>
    <property type="molecule type" value="Genomic_DNA"/>
</dbReference>
<sequence>MAHDFSINNMVVFKLSNNSTEYALHKHIAAKMDIFNALSDCSIATNVLEITWDIRPEIVTLALHCLNYYTTPENIVISTSNEIVLFLKYLGLDSSILDRIIRKIIRNIDIDQFINELINPSNYYQLIDPLNYDNLMFIFDRTDQFFLDYKAYNINTCTTFVSICDKILTSQLSKKNKLNVIKKIFVKMYYEMVFDKKDQLNKCYMIIQNISYSLGYSAKYNISYSYDGFSITRGGYNIELSDGYENMQEYCQWIERKFKRNSTTDIKQFQFIDLIADHLAFMCQQCYEGNGALIRKKLI</sequence>
<organism evidence="1">
    <name type="scientific">viral metagenome</name>
    <dbReference type="NCBI Taxonomy" id="1070528"/>
    <lineage>
        <taxon>unclassified sequences</taxon>
        <taxon>metagenomes</taxon>
        <taxon>organismal metagenomes</taxon>
    </lineage>
</organism>
<reference evidence="1" key="1">
    <citation type="journal article" date="2020" name="Nature">
        <title>Giant virus diversity and host interactions through global metagenomics.</title>
        <authorList>
            <person name="Schulz F."/>
            <person name="Roux S."/>
            <person name="Paez-Espino D."/>
            <person name="Jungbluth S."/>
            <person name="Walsh D.A."/>
            <person name="Denef V.J."/>
            <person name="McMahon K.D."/>
            <person name="Konstantinidis K.T."/>
            <person name="Eloe-Fadrosh E.A."/>
            <person name="Kyrpides N.C."/>
            <person name="Woyke T."/>
        </authorList>
    </citation>
    <scope>NUCLEOTIDE SEQUENCE</scope>
    <source>
        <strain evidence="1">GVMAG-M-3300020192-26</strain>
    </source>
</reference>
<name>A0A6C0C8R8_9ZZZZ</name>
<evidence type="ECO:0000313" key="1">
    <source>
        <dbReference type="EMBL" id="QHT00757.1"/>
    </source>
</evidence>
<proteinExistence type="predicted"/>